<keyword evidence="3" id="KW-1185">Reference proteome</keyword>
<sequence>MIARKILELQLRRIGVFAAEETISSHPKLDRCFRILWANHGDDISIQYSGTAALKGDLVRSGQRRVQGILKDRYISLKRYYLNNFSDGTKQLETVIDINKLCHSFSAVGNDPRHLLFSVVWGSISVGIASFVRAKGRIFCNRPRLQLHDKPGY</sequence>
<organism evidence="2 3">
    <name type="scientific">Gossypium gossypioides</name>
    <name type="common">Mexican cotton</name>
    <name type="synonym">Selera gossypioides</name>
    <dbReference type="NCBI Taxonomy" id="34282"/>
    <lineage>
        <taxon>Eukaryota</taxon>
        <taxon>Viridiplantae</taxon>
        <taxon>Streptophyta</taxon>
        <taxon>Embryophyta</taxon>
        <taxon>Tracheophyta</taxon>
        <taxon>Spermatophyta</taxon>
        <taxon>Magnoliopsida</taxon>
        <taxon>eudicotyledons</taxon>
        <taxon>Gunneridae</taxon>
        <taxon>Pentapetalae</taxon>
        <taxon>rosids</taxon>
        <taxon>malvids</taxon>
        <taxon>Malvales</taxon>
        <taxon>Malvaceae</taxon>
        <taxon>Malvoideae</taxon>
        <taxon>Gossypium</taxon>
    </lineage>
</organism>
<dbReference type="GO" id="GO:0043812">
    <property type="term" value="F:phosphatidylinositol-4-phosphate phosphatase activity"/>
    <property type="evidence" value="ECO:0007669"/>
    <property type="project" value="TreeGrafter"/>
</dbReference>
<name>A0A7J9CKZ8_GOSGO</name>
<dbReference type="Proteomes" id="UP000593579">
    <property type="component" value="Unassembled WGS sequence"/>
</dbReference>
<dbReference type="PROSITE" id="PS50275">
    <property type="entry name" value="SAC"/>
    <property type="match status" value="1"/>
</dbReference>
<evidence type="ECO:0000259" key="1">
    <source>
        <dbReference type="PROSITE" id="PS50275"/>
    </source>
</evidence>
<accession>A0A7J9CKZ8</accession>
<dbReference type="PANTHER" id="PTHR45662">
    <property type="entry name" value="PHOSPHATIDYLINOSITIDE PHOSPHATASE SAC1"/>
    <property type="match status" value="1"/>
</dbReference>
<dbReference type="AlphaFoldDB" id="A0A7J9CKZ8"/>
<proteinExistence type="predicted"/>
<protein>
    <recommendedName>
        <fullName evidence="1">SAC domain-containing protein</fullName>
    </recommendedName>
</protein>
<reference evidence="2 3" key="1">
    <citation type="journal article" date="2019" name="Genome Biol. Evol.">
        <title>Insights into the evolution of the New World diploid cottons (Gossypium, subgenus Houzingenia) based on genome sequencing.</title>
        <authorList>
            <person name="Grover C.E."/>
            <person name="Arick M.A. 2nd"/>
            <person name="Thrash A."/>
            <person name="Conover J.L."/>
            <person name="Sanders W.S."/>
            <person name="Peterson D.G."/>
            <person name="Frelichowski J.E."/>
            <person name="Scheffler J.A."/>
            <person name="Scheffler B.E."/>
            <person name="Wendel J.F."/>
        </authorList>
    </citation>
    <scope>NUCLEOTIDE SEQUENCE [LARGE SCALE GENOMIC DNA]</scope>
    <source>
        <strain evidence="2">5</strain>
        <tissue evidence="2">Leaf</tissue>
    </source>
</reference>
<dbReference type="PANTHER" id="PTHR45662:SF2">
    <property type="entry name" value="PHOSPHATIDYLINOSITOL-3-PHOSPHATASE SAC1"/>
    <property type="match status" value="1"/>
</dbReference>
<dbReference type="GO" id="GO:0046856">
    <property type="term" value="P:phosphatidylinositol dephosphorylation"/>
    <property type="evidence" value="ECO:0007669"/>
    <property type="project" value="TreeGrafter"/>
</dbReference>
<evidence type="ECO:0000313" key="3">
    <source>
        <dbReference type="Proteomes" id="UP000593579"/>
    </source>
</evidence>
<dbReference type="EMBL" id="JABEZY010000011">
    <property type="protein sequence ID" value="MBA0749096.1"/>
    <property type="molecule type" value="Genomic_DNA"/>
</dbReference>
<feature type="domain" description="SAC" evidence="1">
    <location>
        <begin position="1"/>
        <end position="50"/>
    </location>
</feature>
<gene>
    <name evidence="2" type="ORF">Gogos_003057</name>
</gene>
<dbReference type="InterPro" id="IPR002013">
    <property type="entry name" value="SAC_dom"/>
</dbReference>
<comment type="caution">
    <text evidence="2">The sequence shown here is derived from an EMBL/GenBank/DDBJ whole genome shotgun (WGS) entry which is preliminary data.</text>
</comment>
<dbReference type="GO" id="GO:0005783">
    <property type="term" value="C:endoplasmic reticulum"/>
    <property type="evidence" value="ECO:0007669"/>
    <property type="project" value="TreeGrafter"/>
</dbReference>
<evidence type="ECO:0000313" key="2">
    <source>
        <dbReference type="EMBL" id="MBA0749096.1"/>
    </source>
</evidence>
<dbReference type="OrthoDB" id="405996at2759"/>